<keyword evidence="18" id="KW-1185">Reference proteome</keyword>
<organism evidence="17 18">
    <name type="scientific">Bacillus kandeliae</name>
    <dbReference type="NCBI Taxonomy" id="3129297"/>
    <lineage>
        <taxon>Bacteria</taxon>
        <taxon>Bacillati</taxon>
        <taxon>Bacillota</taxon>
        <taxon>Bacilli</taxon>
        <taxon>Bacillales</taxon>
        <taxon>Bacillaceae</taxon>
        <taxon>Bacillus</taxon>
    </lineage>
</organism>
<feature type="domain" description="GS catalytic" evidence="16">
    <location>
        <begin position="108"/>
        <end position="444"/>
    </location>
</feature>
<evidence type="ECO:0000256" key="3">
    <source>
        <dbReference type="ARBA" id="ARBA00012937"/>
    </source>
</evidence>
<dbReference type="PANTHER" id="PTHR43785:SF12">
    <property type="entry name" value="TYPE-1 GLUTAMINE SYNTHETASE 2"/>
    <property type="match status" value="1"/>
</dbReference>
<evidence type="ECO:0000256" key="12">
    <source>
        <dbReference type="ARBA" id="ARBA00049436"/>
    </source>
</evidence>
<dbReference type="InterPro" id="IPR036651">
    <property type="entry name" value="Gln_synt_N_sf"/>
</dbReference>
<proteinExistence type="inferred from homology"/>
<dbReference type="InterPro" id="IPR008146">
    <property type="entry name" value="Gln_synth_cat_dom"/>
</dbReference>
<evidence type="ECO:0000256" key="4">
    <source>
        <dbReference type="ARBA" id="ARBA00021364"/>
    </source>
</evidence>
<dbReference type="PROSITE" id="PS51986">
    <property type="entry name" value="GS_BETA_GRASP"/>
    <property type="match status" value="1"/>
</dbReference>
<dbReference type="PROSITE" id="PS00180">
    <property type="entry name" value="GLNA_1"/>
    <property type="match status" value="1"/>
</dbReference>
<evidence type="ECO:0000256" key="9">
    <source>
        <dbReference type="ARBA" id="ARBA00022840"/>
    </source>
</evidence>
<keyword evidence="8" id="KW-0547">Nucleotide-binding</keyword>
<evidence type="ECO:0000256" key="11">
    <source>
        <dbReference type="ARBA" id="ARBA00030668"/>
    </source>
</evidence>
<dbReference type="PANTHER" id="PTHR43785">
    <property type="entry name" value="GAMMA-GLUTAMYLPUTRESCINE SYNTHETASE"/>
    <property type="match status" value="1"/>
</dbReference>
<comment type="catalytic activity">
    <reaction evidence="12">
        <text>L-glutamate + NH4(+) + ATP = L-glutamine + ADP + phosphate + H(+)</text>
        <dbReference type="Rhea" id="RHEA:16169"/>
        <dbReference type="ChEBI" id="CHEBI:15378"/>
        <dbReference type="ChEBI" id="CHEBI:28938"/>
        <dbReference type="ChEBI" id="CHEBI:29985"/>
        <dbReference type="ChEBI" id="CHEBI:30616"/>
        <dbReference type="ChEBI" id="CHEBI:43474"/>
        <dbReference type="ChEBI" id="CHEBI:58359"/>
        <dbReference type="ChEBI" id="CHEBI:456216"/>
        <dbReference type="EC" id="6.3.1.2"/>
    </reaction>
</comment>
<dbReference type="InterPro" id="IPR004809">
    <property type="entry name" value="Gln_synth_I"/>
</dbReference>
<dbReference type="EMBL" id="CP147404">
    <property type="protein sequence ID" value="WXB94439.1"/>
    <property type="molecule type" value="Genomic_DNA"/>
</dbReference>
<evidence type="ECO:0000313" key="17">
    <source>
        <dbReference type="EMBL" id="WXB94439.1"/>
    </source>
</evidence>
<protein>
    <recommendedName>
        <fullName evidence="4">Glutamine synthetase</fullName>
        <ecNumber evidence="3">6.3.1.2</ecNumber>
    </recommendedName>
    <alternativeName>
        <fullName evidence="11">Glutamate--ammonia ligase</fullName>
    </alternativeName>
    <alternativeName>
        <fullName evidence="10">Glutamine synthetase I alpha</fullName>
    </alternativeName>
</protein>
<accession>A0ABZ2NAH9</accession>
<dbReference type="SMART" id="SM01230">
    <property type="entry name" value="Gln-synt_C"/>
    <property type="match status" value="1"/>
</dbReference>
<dbReference type="InterPro" id="IPR027302">
    <property type="entry name" value="Gln_synth_N_conserv_site"/>
</dbReference>
<evidence type="ECO:0000256" key="8">
    <source>
        <dbReference type="ARBA" id="ARBA00022741"/>
    </source>
</evidence>
<comment type="subcellular location">
    <subcellularLocation>
        <location evidence="1">Cytoplasm</location>
    </subcellularLocation>
</comment>
<dbReference type="InterPro" id="IPR014746">
    <property type="entry name" value="Gln_synth/guanido_kin_cat_dom"/>
</dbReference>
<evidence type="ECO:0000256" key="6">
    <source>
        <dbReference type="ARBA" id="ARBA00022598"/>
    </source>
</evidence>
<keyword evidence="5" id="KW-0963">Cytoplasm</keyword>
<dbReference type="SUPFAM" id="SSF54368">
    <property type="entry name" value="Glutamine synthetase, N-terminal domain"/>
    <property type="match status" value="1"/>
</dbReference>
<evidence type="ECO:0000256" key="10">
    <source>
        <dbReference type="ARBA" id="ARBA00030136"/>
    </source>
</evidence>
<dbReference type="GO" id="GO:0004356">
    <property type="term" value="F:glutamine synthetase activity"/>
    <property type="evidence" value="ECO:0007669"/>
    <property type="project" value="UniProtKB-EC"/>
</dbReference>
<dbReference type="Gene3D" id="3.10.20.70">
    <property type="entry name" value="Glutamine synthetase, N-terminal domain"/>
    <property type="match status" value="1"/>
</dbReference>
<dbReference type="NCBIfam" id="TIGR00653">
    <property type="entry name" value="GlnA"/>
    <property type="match status" value="1"/>
</dbReference>
<dbReference type="Proteomes" id="UP001387364">
    <property type="component" value="Chromosome"/>
</dbReference>
<dbReference type="Pfam" id="PF03951">
    <property type="entry name" value="Gln-synt_N"/>
    <property type="match status" value="1"/>
</dbReference>
<name>A0ABZ2NAH9_9BACI</name>
<reference evidence="17 18" key="1">
    <citation type="submission" date="2024-02" db="EMBL/GenBank/DDBJ databases">
        <title>Seven novel Bacillus-like species.</title>
        <authorList>
            <person name="Liu G."/>
        </authorList>
    </citation>
    <scope>NUCLEOTIDE SEQUENCE [LARGE SCALE GENOMIC DNA]</scope>
    <source>
        <strain evidence="17 18">FJAT-52991</strain>
    </source>
</reference>
<gene>
    <name evidence="17" type="primary">glnA</name>
    <name evidence="17" type="ORF">WDJ61_07385</name>
</gene>
<evidence type="ECO:0000259" key="15">
    <source>
        <dbReference type="PROSITE" id="PS51986"/>
    </source>
</evidence>
<evidence type="ECO:0000259" key="16">
    <source>
        <dbReference type="PROSITE" id="PS51987"/>
    </source>
</evidence>
<evidence type="ECO:0000256" key="13">
    <source>
        <dbReference type="PROSITE-ProRule" id="PRU01330"/>
    </source>
</evidence>
<dbReference type="EC" id="6.3.1.2" evidence="3"/>
<evidence type="ECO:0000256" key="5">
    <source>
        <dbReference type="ARBA" id="ARBA00022490"/>
    </source>
</evidence>
<evidence type="ECO:0000256" key="1">
    <source>
        <dbReference type="ARBA" id="ARBA00004496"/>
    </source>
</evidence>
<evidence type="ECO:0000256" key="2">
    <source>
        <dbReference type="ARBA" id="ARBA00009897"/>
    </source>
</evidence>
<dbReference type="RefSeq" id="WP_338754156.1">
    <property type="nucleotide sequence ID" value="NZ_CP147404.1"/>
</dbReference>
<dbReference type="PROSITE" id="PS51987">
    <property type="entry name" value="GS_CATALYTIC"/>
    <property type="match status" value="1"/>
</dbReference>
<sequence>MGKYTREDIMNLAKEENVKFIRLQFTDILGTIKNVEIPVSQLEKALDNKMMFDGSSIEGFVRIEESDMNLYPDLDTWVVFPWTAEKGKVARLICDIYKPDGTPFEGDPRNNLKRILTEMEELGFSNFNLGPEPEFFLFKLDENGEPTLELNDNGGYFDLAPTDLGENCRRDIVLELEEMGFEIEASHHEVAPGQHEIDFKYADAVTACDHIQTFKLVVKTIARKHGLHATFMPKPLFGVSGSGMHCNMSLFKEGKNAFFDENSEMQLSETAYQFIAGTIKHAKGFTAITNPTVNSYKRLVPGYEAPCYVAWSGQNRSPLIRIPASRGMSTRVEVRSVDPAANPYLAMAVLLQAGLDGIKNQMTPPPAVDRNIYAMNQEEREQAGVDDLPSTLAEALQLLKKDEVIQAALGGHILEHFIEAKEIEWDMFRTQVHPWEREQYIQMY</sequence>
<keyword evidence="9" id="KW-0067">ATP-binding</keyword>
<dbReference type="SUPFAM" id="SSF55931">
    <property type="entry name" value="Glutamine synthetase/guanido kinase"/>
    <property type="match status" value="1"/>
</dbReference>
<evidence type="ECO:0000313" key="18">
    <source>
        <dbReference type="Proteomes" id="UP001387364"/>
    </source>
</evidence>
<feature type="domain" description="GS beta-grasp" evidence="15">
    <location>
        <begin position="16"/>
        <end position="101"/>
    </location>
</feature>
<comment type="similarity">
    <text evidence="2 13 14">Belongs to the glutamine synthetase family.</text>
</comment>
<dbReference type="InterPro" id="IPR008147">
    <property type="entry name" value="Gln_synt_N"/>
</dbReference>
<evidence type="ECO:0000256" key="7">
    <source>
        <dbReference type="ARBA" id="ARBA00022723"/>
    </source>
</evidence>
<dbReference type="Gene3D" id="3.30.590.10">
    <property type="entry name" value="Glutamine synthetase/guanido kinase, catalytic domain"/>
    <property type="match status" value="1"/>
</dbReference>
<keyword evidence="7" id="KW-0479">Metal-binding</keyword>
<dbReference type="Pfam" id="PF00120">
    <property type="entry name" value="Gln-synt_C"/>
    <property type="match status" value="1"/>
</dbReference>
<evidence type="ECO:0000256" key="14">
    <source>
        <dbReference type="RuleBase" id="RU000384"/>
    </source>
</evidence>
<keyword evidence="6 17" id="KW-0436">Ligase</keyword>